<proteinExistence type="predicted"/>
<comment type="caution">
    <text evidence="2">The sequence shown here is derived from an EMBL/GenBank/DDBJ whole genome shotgun (WGS) entry which is preliminary data.</text>
</comment>
<evidence type="ECO:0000313" key="2">
    <source>
        <dbReference type="EMBL" id="GAA3380670.1"/>
    </source>
</evidence>
<name>A0ABP6SMQ2_9ACTN</name>
<accession>A0ABP6SMQ2</accession>
<evidence type="ECO:0000313" key="3">
    <source>
        <dbReference type="Proteomes" id="UP001499990"/>
    </source>
</evidence>
<organism evidence="2 3">
    <name type="scientific">Streptomyces sannanensis</name>
    <dbReference type="NCBI Taxonomy" id="285536"/>
    <lineage>
        <taxon>Bacteria</taxon>
        <taxon>Bacillati</taxon>
        <taxon>Actinomycetota</taxon>
        <taxon>Actinomycetes</taxon>
        <taxon>Kitasatosporales</taxon>
        <taxon>Streptomycetaceae</taxon>
        <taxon>Streptomyces</taxon>
    </lineage>
</organism>
<sequence>MATADPAPMPAEDPFAEAVAEAARTTAAAVKLTLTIADAVRRAAQKHRQGREDELADGEEQLAPGWAAQSLRPVLDGGVLADLMSGADWPAMAGQLVLLQKAGVDLGAFLPQLGQVASTVYTAVEANAARISAEGTDRWADLLRKAMPEGLVRDAILASPAWPDMAAQMAALDHEGVDVTGFLTAAHGQGVGVDRAVAALLARQGGPQPAAPAAAAPAVPAARTAPGPDPAAAAPELVVAVSADARSMWGPLTEGLNVPNDLNLSDRLKAGLLDNTAWQQGPPSELAGRLVGAILRALTTPPGAPVPDGPRVSATAARSRSTTTPTAAAPGQGAPAEPPVPAHRQQAAPARRQGHGR</sequence>
<feature type="region of interest" description="Disordered" evidence="1">
    <location>
        <begin position="208"/>
        <end position="230"/>
    </location>
</feature>
<dbReference type="Proteomes" id="UP001499990">
    <property type="component" value="Unassembled WGS sequence"/>
</dbReference>
<protein>
    <submittedName>
        <fullName evidence="2">Uncharacterized protein</fullName>
    </submittedName>
</protein>
<dbReference type="RefSeq" id="WP_345045250.1">
    <property type="nucleotide sequence ID" value="NZ_BAAAYL010000002.1"/>
</dbReference>
<feature type="compositionally biased region" description="Low complexity" evidence="1">
    <location>
        <begin position="310"/>
        <end position="335"/>
    </location>
</feature>
<gene>
    <name evidence="2" type="ORF">GCM10020367_68900</name>
</gene>
<reference evidence="3" key="1">
    <citation type="journal article" date="2019" name="Int. J. Syst. Evol. Microbiol.">
        <title>The Global Catalogue of Microorganisms (GCM) 10K type strain sequencing project: providing services to taxonomists for standard genome sequencing and annotation.</title>
        <authorList>
            <consortium name="The Broad Institute Genomics Platform"/>
            <consortium name="The Broad Institute Genome Sequencing Center for Infectious Disease"/>
            <person name="Wu L."/>
            <person name="Ma J."/>
        </authorList>
    </citation>
    <scope>NUCLEOTIDE SEQUENCE [LARGE SCALE GENOMIC DNA]</scope>
    <source>
        <strain evidence="3">JCM 9651</strain>
    </source>
</reference>
<feature type="compositionally biased region" description="Low complexity" evidence="1">
    <location>
        <begin position="342"/>
        <end position="351"/>
    </location>
</feature>
<dbReference type="EMBL" id="BAAAYL010000002">
    <property type="protein sequence ID" value="GAA3380670.1"/>
    <property type="molecule type" value="Genomic_DNA"/>
</dbReference>
<keyword evidence="3" id="KW-1185">Reference proteome</keyword>
<feature type="region of interest" description="Disordered" evidence="1">
    <location>
        <begin position="300"/>
        <end position="357"/>
    </location>
</feature>
<evidence type="ECO:0000256" key="1">
    <source>
        <dbReference type="SAM" id="MobiDB-lite"/>
    </source>
</evidence>